<feature type="coiled-coil region" evidence="1">
    <location>
        <begin position="152"/>
        <end position="179"/>
    </location>
</feature>
<dbReference type="EMBL" id="VIFK01000292">
    <property type="protein sequence ID" value="TQE98062.1"/>
    <property type="molecule type" value="Genomic_DNA"/>
</dbReference>
<feature type="signal peptide" evidence="3">
    <location>
        <begin position="1"/>
        <end position="19"/>
    </location>
</feature>
<evidence type="ECO:0000256" key="1">
    <source>
        <dbReference type="SAM" id="Coils"/>
    </source>
</evidence>
<evidence type="ECO:0000256" key="3">
    <source>
        <dbReference type="SAM" id="SignalP"/>
    </source>
</evidence>
<keyword evidence="1" id="KW-0175">Coiled coil</keyword>
<comment type="caution">
    <text evidence="4">The sequence shown here is derived from an EMBL/GenBank/DDBJ whole genome shotgun (WGS) entry which is preliminary data.</text>
</comment>
<feature type="region of interest" description="Disordered" evidence="2">
    <location>
        <begin position="359"/>
        <end position="429"/>
    </location>
</feature>
<evidence type="ECO:0000313" key="4">
    <source>
        <dbReference type="EMBL" id="TQE98062.1"/>
    </source>
</evidence>
<protein>
    <submittedName>
        <fullName evidence="4">Uncharacterized protein</fullName>
    </submittedName>
</protein>
<dbReference type="Gene3D" id="1.20.5.340">
    <property type="match status" value="1"/>
</dbReference>
<dbReference type="Proteomes" id="UP000315400">
    <property type="component" value="Unassembled WGS sequence"/>
</dbReference>
<keyword evidence="3" id="KW-0732">Signal</keyword>
<name>A0A540VMU1_9GAMM</name>
<gene>
    <name evidence="4" type="ORF">FKY71_15790</name>
</gene>
<dbReference type="Gene3D" id="2.150.10.10">
    <property type="entry name" value="Serralysin-like metalloprotease, C-terminal"/>
    <property type="match status" value="1"/>
</dbReference>
<sequence>MRFLLLITILSMTAVPASAQTETTITYQGQLQDAGGPFTGTPGMEFRLFDSLIDGNQIGAATVLSAVPVTDGLFQVELDFGATYESGPLYLEIMVSGNTLTPRQRIGSAPLAVAALNVPEISLADLACSAEEVAKWNGSAWDCASSVSAQDLQAERDRIDALETENAALTSRVDDLEATVDGMATQLAALTSASQDHDTRLATIENSELLAREDFVVDLDEFLELHRTPPADTAVQGPILRLTGANFQIINAAQDQTTPDGTGNLVVGFAQARERSEVCSMGPFDNQVDCEAEGHIWAQAHNSGSHNIVGGEQAAYSQTGGIVLGGQNAITRLRAGVLSGFGNLASGVQSSVSGGQLNTASGDVSSVSAGSGSAANGSLSSVSGGVGNTASETGSSVSGGRENTASSFYSSVNGGTGNTASGSRSTVSGGSGCEVDLTNGWGAATLGDCQ</sequence>
<feature type="chain" id="PRO_5022191279" evidence="3">
    <location>
        <begin position="20"/>
        <end position="450"/>
    </location>
</feature>
<dbReference type="InterPro" id="IPR011049">
    <property type="entry name" value="Serralysin-like_metalloprot_C"/>
</dbReference>
<evidence type="ECO:0000256" key="2">
    <source>
        <dbReference type="SAM" id="MobiDB-lite"/>
    </source>
</evidence>
<accession>A0A540VMU1</accession>
<evidence type="ECO:0000313" key="5">
    <source>
        <dbReference type="Proteomes" id="UP000315400"/>
    </source>
</evidence>
<reference evidence="4 5" key="1">
    <citation type="submission" date="2019-06" db="EMBL/GenBank/DDBJ databases">
        <title>Metagenome assembled Genome of Spiribacter salinus SL48-SHIP from the microbial mat of Salt Lake 48 (Novosibirsk region, Russia).</title>
        <authorList>
            <person name="Shipova A."/>
            <person name="Rozanov A.S."/>
            <person name="Bryanskaya A.V."/>
            <person name="Peltek S.E."/>
        </authorList>
    </citation>
    <scope>NUCLEOTIDE SEQUENCE [LARGE SCALE GENOMIC DNA]</scope>
    <source>
        <strain evidence="4">SL48-SHIP-2</strain>
    </source>
</reference>
<proteinExistence type="predicted"/>
<organism evidence="4 5">
    <name type="scientific">Spiribacter salinus</name>
    <dbReference type="NCBI Taxonomy" id="1335746"/>
    <lineage>
        <taxon>Bacteria</taxon>
        <taxon>Pseudomonadati</taxon>
        <taxon>Pseudomonadota</taxon>
        <taxon>Gammaproteobacteria</taxon>
        <taxon>Chromatiales</taxon>
        <taxon>Ectothiorhodospiraceae</taxon>
        <taxon>Spiribacter</taxon>
    </lineage>
</organism>
<feature type="compositionally biased region" description="Polar residues" evidence="2">
    <location>
        <begin position="388"/>
        <end position="413"/>
    </location>
</feature>
<feature type="compositionally biased region" description="Low complexity" evidence="2">
    <location>
        <begin position="359"/>
        <end position="383"/>
    </location>
</feature>
<dbReference type="AlphaFoldDB" id="A0A540VMU1"/>